<dbReference type="EMBL" id="DXET01000077">
    <property type="protein sequence ID" value="HIX80954.1"/>
    <property type="molecule type" value="Genomic_DNA"/>
</dbReference>
<organism evidence="1 2">
    <name type="scientific">Candidatus Erysipelatoclostridium merdavium</name>
    <dbReference type="NCBI Taxonomy" id="2838566"/>
    <lineage>
        <taxon>Bacteria</taxon>
        <taxon>Bacillati</taxon>
        <taxon>Bacillota</taxon>
        <taxon>Erysipelotrichia</taxon>
        <taxon>Erysipelotrichales</taxon>
        <taxon>Erysipelotrichales incertae sedis</taxon>
    </lineage>
</organism>
<comment type="caution">
    <text evidence="1">The sequence shown here is derived from an EMBL/GenBank/DDBJ whole genome shotgun (WGS) entry which is preliminary data.</text>
</comment>
<accession>A0A9D2BMS6</accession>
<dbReference type="PANTHER" id="PTHR41317:SF1">
    <property type="entry name" value="PD-(D_E)XK NUCLEASE FAMILY TRANSPOSASE"/>
    <property type="match status" value="1"/>
</dbReference>
<proteinExistence type="predicted"/>
<reference evidence="1" key="1">
    <citation type="journal article" date="2021" name="PeerJ">
        <title>Extensive microbial diversity within the chicken gut microbiome revealed by metagenomics and culture.</title>
        <authorList>
            <person name="Gilroy R."/>
            <person name="Ravi A."/>
            <person name="Getino M."/>
            <person name="Pursley I."/>
            <person name="Horton D.L."/>
            <person name="Alikhan N.F."/>
            <person name="Baker D."/>
            <person name="Gharbi K."/>
            <person name="Hall N."/>
            <person name="Watson M."/>
            <person name="Adriaenssens E.M."/>
            <person name="Foster-Nyarko E."/>
            <person name="Jarju S."/>
            <person name="Secka A."/>
            <person name="Antonio M."/>
            <person name="Oren A."/>
            <person name="Chaudhuri R.R."/>
            <person name="La Ragione R."/>
            <person name="Hildebrand F."/>
            <person name="Pallen M.J."/>
        </authorList>
    </citation>
    <scope>NUCLEOTIDE SEQUENCE</scope>
    <source>
        <strain evidence="1">ChiGjej1B1-14440</strain>
    </source>
</reference>
<dbReference type="PANTHER" id="PTHR41317">
    <property type="entry name" value="PD-(D_E)XK NUCLEASE FAMILY TRANSPOSASE"/>
    <property type="match status" value="1"/>
</dbReference>
<protein>
    <submittedName>
        <fullName evidence="1">Rpn family recombination-promoting nuclease/putative transposase</fullName>
    </submittedName>
</protein>
<reference evidence="1" key="2">
    <citation type="submission" date="2021-04" db="EMBL/GenBank/DDBJ databases">
        <authorList>
            <person name="Gilroy R."/>
        </authorList>
    </citation>
    <scope>NUCLEOTIDE SEQUENCE</scope>
    <source>
        <strain evidence="1">ChiGjej1B1-14440</strain>
    </source>
</reference>
<dbReference type="Pfam" id="PF12784">
    <property type="entry name" value="PDDEXK_2"/>
    <property type="match status" value="1"/>
</dbReference>
<dbReference type="AlphaFoldDB" id="A0A9D2BMS6"/>
<gene>
    <name evidence="1" type="ORF">H9980_03140</name>
</gene>
<evidence type="ECO:0000313" key="2">
    <source>
        <dbReference type="Proteomes" id="UP000886724"/>
    </source>
</evidence>
<sequence length="324" mass="38236">MKETDKKIYDFKSDVLFKYSLADDKDYDCRYLLKLFIEGILNIQCHDIKVLNPDLSRDHVEDKDMILDIRVTVASGKQIDIEMQNSSFSISQRHRFQLYGAKMLTYQEKKGNKYQFINPVYQIIFINDIDSDNLQLYDTYQSRNKEGKLEKNNLMNRVYVQVPYINVIKQYKELDEFSELELAIYIFANGITDDIMKLKEAKVIGIMKNKMERFNQDDELRLAAYNRELNIYAHEMELEENYQNGKAEGKAKGRKEGIEIGKEEGIKIGKKEEKKNLTNQLFKSKYPNEDSSILNDLEIEVYDLIFKMLLEDQSLEKIKNVIKK</sequence>
<dbReference type="Proteomes" id="UP000886724">
    <property type="component" value="Unassembled WGS sequence"/>
</dbReference>
<name>A0A9D2BMS6_9FIRM</name>
<evidence type="ECO:0000313" key="1">
    <source>
        <dbReference type="EMBL" id="HIX80954.1"/>
    </source>
</evidence>